<evidence type="ECO:0000313" key="2">
    <source>
        <dbReference type="EMBL" id="KAG3228366.1"/>
    </source>
</evidence>
<name>A0A329SW75_9STRA</name>
<comment type="caution">
    <text evidence="3">The sequence shown here is derived from an EMBL/GenBank/DDBJ whole genome shotgun (WGS) entry which is preliminary data.</text>
</comment>
<sequence length="173" mass="19097">MYPENGEEDPVYGQIICDLNTACWQRSQVSGSSRLEGLGDVSEYSQLHAFLLHRVAPAPPPPTPGTHSVMPQDVGVQLALHPRVDFSRLLPPAELLGQPATLRLSMVRAWWQLTSVYATSAIFYSTSFSSLSTASLCLRSVEAMYSCILYINSTATLVDLDELDAPERHDRTE</sequence>
<keyword evidence="4" id="KW-1185">Reference proteome</keyword>
<dbReference type="Proteomes" id="UP000251314">
    <property type="component" value="Unassembled WGS sequence"/>
</dbReference>
<dbReference type="EMBL" id="RCMV01000017">
    <property type="protein sequence ID" value="KAG3228366.1"/>
    <property type="molecule type" value="Genomic_DNA"/>
</dbReference>
<dbReference type="Proteomes" id="UP000736787">
    <property type="component" value="Unassembled WGS sequence"/>
</dbReference>
<reference evidence="3 4" key="1">
    <citation type="submission" date="2018-01" db="EMBL/GenBank/DDBJ databases">
        <title>Draft genome of the strawberry crown rot pathogen Phytophthora cactorum.</title>
        <authorList>
            <person name="Armitage A.D."/>
            <person name="Lysoe E."/>
            <person name="Nellist C.F."/>
            <person name="Harrison R.J."/>
            <person name="Brurberg M.B."/>
        </authorList>
    </citation>
    <scope>NUCLEOTIDE SEQUENCE [LARGE SCALE GENOMIC DNA]</scope>
    <source>
        <strain evidence="3 4">10300</strain>
    </source>
</reference>
<dbReference type="EMBL" id="RCMK01000013">
    <property type="protein sequence ID" value="KAG2954470.1"/>
    <property type="molecule type" value="Genomic_DNA"/>
</dbReference>
<protein>
    <submittedName>
        <fullName evidence="3">Uncharacterized protein</fullName>
    </submittedName>
</protein>
<dbReference type="AlphaFoldDB" id="A0A329SW75"/>
<dbReference type="EMBL" id="MJFZ01000040">
    <property type="protein sequence ID" value="RAW40855.1"/>
    <property type="molecule type" value="Genomic_DNA"/>
</dbReference>
<gene>
    <name evidence="3" type="ORF">PC110_g2922</name>
    <name evidence="1" type="ORF">PC117_g1166</name>
    <name evidence="2" type="ORF">PC129_g1142</name>
</gene>
<proteinExistence type="predicted"/>
<dbReference type="OrthoDB" id="10295960at2759"/>
<organism evidence="3 4">
    <name type="scientific">Phytophthora cactorum</name>
    <dbReference type="NCBI Taxonomy" id="29920"/>
    <lineage>
        <taxon>Eukaryota</taxon>
        <taxon>Sar</taxon>
        <taxon>Stramenopiles</taxon>
        <taxon>Oomycota</taxon>
        <taxon>Peronosporomycetes</taxon>
        <taxon>Peronosporales</taxon>
        <taxon>Peronosporaceae</taxon>
        <taxon>Phytophthora</taxon>
    </lineage>
</organism>
<dbReference type="VEuPathDB" id="FungiDB:PC110_g2922"/>
<dbReference type="Proteomes" id="UP000760860">
    <property type="component" value="Unassembled WGS sequence"/>
</dbReference>
<evidence type="ECO:0000313" key="4">
    <source>
        <dbReference type="Proteomes" id="UP000251314"/>
    </source>
</evidence>
<accession>A0A329SW75</accession>
<reference evidence="1" key="2">
    <citation type="submission" date="2018-10" db="EMBL/GenBank/DDBJ databases">
        <title>Effector identification in a new, highly contiguous assembly of the strawberry crown rot pathogen Phytophthora cactorum.</title>
        <authorList>
            <person name="Armitage A.D."/>
            <person name="Nellist C.F."/>
            <person name="Bates H."/>
            <person name="Vickerstaff R.J."/>
            <person name="Harrison R.J."/>
        </authorList>
    </citation>
    <scope>NUCLEOTIDE SEQUENCE</scope>
    <source>
        <strain evidence="1">4040</strain>
        <strain evidence="2">P421</strain>
    </source>
</reference>
<evidence type="ECO:0000313" key="3">
    <source>
        <dbReference type="EMBL" id="RAW40855.1"/>
    </source>
</evidence>
<evidence type="ECO:0000313" key="1">
    <source>
        <dbReference type="EMBL" id="KAG2954470.1"/>
    </source>
</evidence>